<sequence>MWFIQAFGVVGALSRGASSLSRAWAIRLHNVPGDLLSRYWLGISSGRVGSVHRAGWEEVRIMLVAMKHHAGM</sequence>
<evidence type="ECO:0000313" key="2">
    <source>
        <dbReference type="Proteomes" id="UP000308197"/>
    </source>
</evidence>
<keyword evidence="2" id="KW-1185">Reference proteome</keyword>
<reference evidence="1 2" key="1">
    <citation type="journal article" date="2019" name="Nat. Ecol. Evol.">
        <title>Megaphylogeny resolves global patterns of mushroom evolution.</title>
        <authorList>
            <person name="Varga T."/>
            <person name="Krizsan K."/>
            <person name="Foldi C."/>
            <person name="Dima B."/>
            <person name="Sanchez-Garcia M."/>
            <person name="Sanchez-Ramirez S."/>
            <person name="Szollosi G.J."/>
            <person name="Szarkandi J.G."/>
            <person name="Papp V."/>
            <person name="Albert L."/>
            <person name="Andreopoulos W."/>
            <person name="Angelini C."/>
            <person name="Antonin V."/>
            <person name="Barry K.W."/>
            <person name="Bougher N.L."/>
            <person name="Buchanan P."/>
            <person name="Buyck B."/>
            <person name="Bense V."/>
            <person name="Catcheside P."/>
            <person name="Chovatia M."/>
            <person name="Cooper J."/>
            <person name="Damon W."/>
            <person name="Desjardin D."/>
            <person name="Finy P."/>
            <person name="Geml J."/>
            <person name="Haridas S."/>
            <person name="Hughes K."/>
            <person name="Justo A."/>
            <person name="Karasinski D."/>
            <person name="Kautmanova I."/>
            <person name="Kiss B."/>
            <person name="Kocsube S."/>
            <person name="Kotiranta H."/>
            <person name="LaButti K.M."/>
            <person name="Lechner B.E."/>
            <person name="Liimatainen K."/>
            <person name="Lipzen A."/>
            <person name="Lukacs Z."/>
            <person name="Mihaltcheva S."/>
            <person name="Morgado L.N."/>
            <person name="Niskanen T."/>
            <person name="Noordeloos M.E."/>
            <person name="Ohm R.A."/>
            <person name="Ortiz-Santana B."/>
            <person name="Ovrebo C."/>
            <person name="Racz N."/>
            <person name="Riley R."/>
            <person name="Savchenko A."/>
            <person name="Shiryaev A."/>
            <person name="Soop K."/>
            <person name="Spirin V."/>
            <person name="Szebenyi C."/>
            <person name="Tomsovsky M."/>
            <person name="Tulloss R.E."/>
            <person name="Uehling J."/>
            <person name="Grigoriev I.V."/>
            <person name="Vagvolgyi C."/>
            <person name="Papp T."/>
            <person name="Martin F.M."/>
            <person name="Miettinen O."/>
            <person name="Hibbett D.S."/>
            <person name="Nagy L.G."/>
        </authorList>
    </citation>
    <scope>NUCLEOTIDE SEQUENCE [LARGE SCALE GENOMIC DNA]</scope>
    <source>
        <strain evidence="1 2">HHB13444</strain>
    </source>
</reference>
<evidence type="ECO:0000313" key="1">
    <source>
        <dbReference type="EMBL" id="TFK88616.1"/>
    </source>
</evidence>
<dbReference type="InParanoid" id="A0A5C3PG96"/>
<gene>
    <name evidence="1" type="ORF">K466DRAFT_585418</name>
</gene>
<dbReference type="AlphaFoldDB" id="A0A5C3PG96"/>
<organism evidence="1 2">
    <name type="scientific">Polyporus arcularius HHB13444</name>
    <dbReference type="NCBI Taxonomy" id="1314778"/>
    <lineage>
        <taxon>Eukaryota</taxon>
        <taxon>Fungi</taxon>
        <taxon>Dikarya</taxon>
        <taxon>Basidiomycota</taxon>
        <taxon>Agaricomycotina</taxon>
        <taxon>Agaricomycetes</taxon>
        <taxon>Polyporales</taxon>
        <taxon>Polyporaceae</taxon>
        <taxon>Polyporus</taxon>
    </lineage>
</organism>
<name>A0A5C3PG96_9APHY</name>
<dbReference type="Proteomes" id="UP000308197">
    <property type="component" value="Unassembled WGS sequence"/>
</dbReference>
<accession>A0A5C3PG96</accession>
<dbReference type="EMBL" id="ML211106">
    <property type="protein sequence ID" value="TFK88616.1"/>
    <property type="molecule type" value="Genomic_DNA"/>
</dbReference>
<protein>
    <submittedName>
        <fullName evidence="1">Uncharacterized protein</fullName>
    </submittedName>
</protein>
<proteinExistence type="predicted"/>